<feature type="compositionally biased region" description="Polar residues" evidence="3">
    <location>
        <begin position="263"/>
        <end position="274"/>
    </location>
</feature>
<dbReference type="PANTHER" id="PTHR48112">
    <property type="entry name" value="HIGH MOBILITY GROUP PROTEIN DSP1"/>
    <property type="match status" value="1"/>
</dbReference>
<organism evidence="5 6">
    <name type="scientific">Pleurotus eryngii</name>
    <name type="common">Boletus of the steppes</name>
    <dbReference type="NCBI Taxonomy" id="5323"/>
    <lineage>
        <taxon>Eukaryota</taxon>
        <taxon>Fungi</taxon>
        <taxon>Dikarya</taxon>
        <taxon>Basidiomycota</taxon>
        <taxon>Agaricomycotina</taxon>
        <taxon>Agaricomycetes</taxon>
        <taxon>Agaricomycetidae</taxon>
        <taxon>Agaricales</taxon>
        <taxon>Pleurotineae</taxon>
        <taxon>Pleurotaceae</taxon>
        <taxon>Pleurotus</taxon>
    </lineage>
</organism>
<dbReference type="Proteomes" id="UP000807025">
    <property type="component" value="Unassembled WGS sequence"/>
</dbReference>
<dbReference type="OrthoDB" id="5550281at2759"/>
<dbReference type="AlphaFoldDB" id="A0A9P6A2W0"/>
<evidence type="ECO:0000313" key="6">
    <source>
        <dbReference type="Proteomes" id="UP000807025"/>
    </source>
</evidence>
<dbReference type="Pfam" id="PF00505">
    <property type="entry name" value="HMG_box"/>
    <property type="match status" value="1"/>
</dbReference>
<evidence type="ECO:0000256" key="3">
    <source>
        <dbReference type="SAM" id="MobiDB-lite"/>
    </source>
</evidence>
<feature type="compositionally biased region" description="Polar residues" evidence="3">
    <location>
        <begin position="226"/>
        <end position="237"/>
    </location>
</feature>
<dbReference type="EMBL" id="MU154536">
    <property type="protein sequence ID" value="KAF9498619.1"/>
    <property type="molecule type" value="Genomic_DNA"/>
</dbReference>
<dbReference type="InterPro" id="IPR009071">
    <property type="entry name" value="HMG_box_dom"/>
</dbReference>
<evidence type="ECO:0000313" key="5">
    <source>
        <dbReference type="EMBL" id="KAF9498619.1"/>
    </source>
</evidence>
<feature type="region of interest" description="Disordered" evidence="3">
    <location>
        <begin position="263"/>
        <end position="332"/>
    </location>
</feature>
<evidence type="ECO:0000256" key="1">
    <source>
        <dbReference type="ARBA" id="ARBA00023125"/>
    </source>
</evidence>
<feature type="DNA-binding region" description="HMG box" evidence="2">
    <location>
        <begin position="440"/>
        <end position="512"/>
    </location>
</feature>
<feature type="region of interest" description="Disordered" evidence="3">
    <location>
        <begin position="541"/>
        <end position="560"/>
    </location>
</feature>
<feature type="domain" description="HMG box" evidence="4">
    <location>
        <begin position="440"/>
        <end position="512"/>
    </location>
</feature>
<feature type="compositionally biased region" description="Basic and acidic residues" evidence="3">
    <location>
        <begin position="289"/>
        <end position="304"/>
    </location>
</feature>
<dbReference type="SMART" id="SM00398">
    <property type="entry name" value="HMG"/>
    <property type="match status" value="2"/>
</dbReference>
<evidence type="ECO:0000256" key="2">
    <source>
        <dbReference type="PROSITE-ProRule" id="PRU00267"/>
    </source>
</evidence>
<protein>
    <recommendedName>
        <fullName evidence="4">HMG box domain-containing protein</fullName>
    </recommendedName>
</protein>
<dbReference type="InterPro" id="IPR036910">
    <property type="entry name" value="HMG_box_dom_sf"/>
</dbReference>
<gene>
    <name evidence="5" type="ORF">BDN71DRAFT_1442970</name>
</gene>
<dbReference type="GO" id="GO:0005634">
    <property type="term" value="C:nucleus"/>
    <property type="evidence" value="ECO:0007669"/>
    <property type="project" value="UniProtKB-UniRule"/>
</dbReference>
<feature type="region of interest" description="Disordered" evidence="3">
    <location>
        <begin position="226"/>
        <end position="251"/>
    </location>
</feature>
<keyword evidence="2" id="KW-0539">Nucleus</keyword>
<proteinExistence type="predicted"/>
<sequence>MSSSFNTFDASMKDATPLLNFEAAQQFPADNDPMIFGPLELEEHLYDPVPPQPFPPWDPYTDMEHDVKPSFGFSSPQTSFPSYDYGFSPASPTTPLSPGCSFFESHAGLYSPGAMKKNADLDANNYLSNWINDPDMISSSSPSSPITIPSGSMSTHPSFASYLDQRAFSPISPTSYAANLPLPASVDSSPSFEEAVPYHRQSATAVSPMDMSLQPPRWASQLWDNSGTLRTHSSPTRPSVRHSPLSDLAQRQRIPIQREAISTGQIFQSASAPSPTHLRAPSMSRSYSRRAESTSVSDDRDATIRRKKRVSIPDEPQPADKASNDTLPLKSVLRPPKLAPSAWQLYFTDWIQRQQASNTRKLNVAQAAKEAGQEYASLTPEEKEPYKRKSQAMKDARERDLAAYMRTLSPDDIKRENAFRTAQRKLGKSRKSNIKDPNAPKKPLSAYFMFLQRIRANPSLVHDIFGNETETTKQSVLAAAKWRSMSDEERKPFLAQAEQEKMEYEAARRLYEEGTTSPYGSNINFSILPAASPVFGTVKLESESESEGFTTDDGADISRY</sequence>
<dbReference type="SUPFAM" id="SSF47095">
    <property type="entry name" value="HMG-box"/>
    <property type="match status" value="2"/>
</dbReference>
<accession>A0A9P6A2W0</accession>
<name>A0A9P6A2W0_PLEER</name>
<comment type="caution">
    <text evidence="5">The sequence shown here is derived from an EMBL/GenBank/DDBJ whole genome shotgun (WGS) entry which is preliminary data.</text>
</comment>
<reference evidence="5" key="1">
    <citation type="submission" date="2020-11" db="EMBL/GenBank/DDBJ databases">
        <authorList>
            <consortium name="DOE Joint Genome Institute"/>
            <person name="Ahrendt S."/>
            <person name="Riley R."/>
            <person name="Andreopoulos W."/>
            <person name="Labutti K."/>
            <person name="Pangilinan J."/>
            <person name="Ruiz-Duenas F.J."/>
            <person name="Barrasa J.M."/>
            <person name="Sanchez-Garcia M."/>
            <person name="Camarero S."/>
            <person name="Miyauchi S."/>
            <person name="Serrano A."/>
            <person name="Linde D."/>
            <person name="Babiker R."/>
            <person name="Drula E."/>
            <person name="Ayuso-Fernandez I."/>
            <person name="Pacheco R."/>
            <person name="Padilla G."/>
            <person name="Ferreira P."/>
            <person name="Barriuso J."/>
            <person name="Kellner H."/>
            <person name="Castanera R."/>
            <person name="Alfaro M."/>
            <person name="Ramirez L."/>
            <person name="Pisabarro A.G."/>
            <person name="Kuo A."/>
            <person name="Tritt A."/>
            <person name="Lipzen A."/>
            <person name="He G."/>
            <person name="Yan M."/>
            <person name="Ng V."/>
            <person name="Cullen D."/>
            <person name="Martin F."/>
            <person name="Rosso M.-N."/>
            <person name="Henrissat B."/>
            <person name="Hibbett D."/>
            <person name="Martinez A.T."/>
            <person name="Grigoriev I.V."/>
        </authorList>
    </citation>
    <scope>NUCLEOTIDE SEQUENCE</scope>
    <source>
        <strain evidence="5">ATCC 90797</strain>
    </source>
</reference>
<dbReference type="Pfam" id="PF09011">
    <property type="entry name" value="HMG_box_2"/>
    <property type="match status" value="1"/>
</dbReference>
<keyword evidence="6" id="KW-1185">Reference proteome</keyword>
<evidence type="ECO:0000259" key="4">
    <source>
        <dbReference type="PROSITE" id="PS50118"/>
    </source>
</evidence>
<dbReference type="Gene3D" id="1.10.30.10">
    <property type="entry name" value="High mobility group box domain"/>
    <property type="match status" value="2"/>
</dbReference>
<feature type="domain" description="HMG box" evidence="4">
    <location>
        <begin position="336"/>
        <end position="405"/>
    </location>
</feature>
<dbReference type="PANTHER" id="PTHR48112:SF22">
    <property type="entry name" value="MITOCHONDRIAL TRANSCRIPTION FACTOR A, ISOFORM B"/>
    <property type="match status" value="1"/>
</dbReference>
<dbReference type="InterPro" id="IPR050342">
    <property type="entry name" value="HMGB"/>
</dbReference>
<dbReference type="PROSITE" id="PS50118">
    <property type="entry name" value="HMG_BOX_2"/>
    <property type="match status" value="2"/>
</dbReference>
<feature type="DNA-binding region" description="HMG box" evidence="2">
    <location>
        <begin position="336"/>
        <end position="405"/>
    </location>
</feature>
<dbReference type="GO" id="GO:0003677">
    <property type="term" value="F:DNA binding"/>
    <property type="evidence" value="ECO:0007669"/>
    <property type="project" value="UniProtKB-UniRule"/>
</dbReference>
<keyword evidence="1 2" id="KW-0238">DNA-binding</keyword>